<protein>
    <recommendedName>
        <fullName evidence="2">Tyrosine-protein kinase ephrin type A/B receptor-like domain-containing protein</fullName>
    </recommendedName>
</protein>
<evidence type="ECO:0000313" key="4">
    <source>
        <dbReference type="Proteomes" id="UP001165122"/>
    </source>
</evidence>
<evidence type="ECO:0000313" key="3">
    <source>
        <dbReference type="EMBL" id="GMH99628.1"/>
    </source>
</evidence>
<dbReference type="PANTHER" id="PTHR46967">
    <property type="entry name" value="INSULIN-LIKE GROWTH FACTOR BINDING PROTEIN,N-TERMINAL"/>
    <property type="match status" value="1"/>
</dbReference>
<dbReference type="Pfam" id="PF13385">
    <property type="entry name" value="Laminin_G_3"/>
    <property type="match status" value="1"/>
</dbReference>
<dbReference type="Gene3D" id="2.60.120.200">
    <property type="match status" value="1"/>
</dbReference>
<keyword evidence="4" id="KW-1185">Reference proteome</keyword>
<dbReference type="InterPro" id="IPR011641">
    <property type="entry name" value="Tyr-kin_ephrin_A/B_rcpt-like"/>
</dbReference>
<dbReference type="Pfam" id="PF07699">
    <property type="entry name" value="Ephrin_rec_like"/>
    <property type="match status" value="1"/>
</dbReference>
<evidence type="ECO:0000259" key="2">
    <source>
        <dbReference type="Pfam" id="PF07699"/>
    </source>
</evidence>
<sequence>MTATASPRSAVATSGPELTSTSTLRSETTDTMTANTIISDMLTTDKMMAAASFISVAFIDTLTVAAPSTTTITAPDSVDNYDSLPSFKSTVELSNLKEAALTHFSVDSFKGSGVSIPGPLLRGNFVHAPHSFENITSTSMGVNFHSSKGSGVPVGADGKQESFRQKIHEGVLASTKNVDSDSFCNLLDPSEKHDLNKYDADETDARCSETAAWALGQHVLSTPMCSPHLPQNVQALPRPQRQKPDLKYTLESSVVVSQNFRSVSKFEFNDAQAGNKGGTSVGSDQVEEVAEWEHFCASLPSLIYLLPIAADVVLGGELIQVVVVIGLVAVIAAVASASCNLKKLPCSAAIGIRSPGSLFSEFNPSCGTLRKLSGISSHRCFPPLAGRLFLLVLVTSVVETKADGPHHVWDFRNCVTGQDVADTGQDEGKIASPMNGPTCSAAGISLDGNDDYVNVETFQFGGATSFEVLVKYDSFIAGSRIFDFGNGESSDNVPVSAVSARGSSSDIGWAILQGTQEELTFKGLATSNFDSSTWTHVVATVSGTTMKIYKNGVLAGTKTDGHEPNVLTRTYHTIGANPNWPDFPGYMDGTIAYVKMWIGVELQQSDVTTLYEAEGCIASMSSSDDGSDGNFYCINGGTVGGIPGSCTCTCKVGSEGPNCATASESCPAEIGYTGTPPDCIAGPVVLGGSSTGSFYVNGACFGTGSADGTYSAEEACTFTFSDVVGFAVGRFETHNSNDYLTVGGVHYSGTSGPIDGSVTAGQEMTWSSDGGYPSNGFEICTGDPCVASTSPSDDGSDGNFYCINGGTAGGLPGSCTCASCNTGFGGSSCELLACVASTSPSDDGSDGNFYCINDWSGTPAAGSDLDTFSAGSTLSGTTKSFDTGTCGICSLGSSVSPAASTYSSLSCQECVAGKYGPGTGWGCLECASGTHSLALAAQCTSCEAGKSSSPGSSSCEDCTAGEYGSGGPCATCPQGKYSPPASTSCTTCQVGRYAGAGQGACTKCGQGKYLDFTGAVSETQCKVCAKGKYNDIPGLGTDCPDCQKGKFAAATGYNQCEDCTTGTYTSELGSERCTQCKKGKHADEKGLENCLECALGSISDYEGAVVCAACVAGKYGNVEATACNTCITGTYSDGGAGSSDQCNPCEDGFYSNNPSGAGFCLACDAGKHSSEDKTECLFCPAGKMSGVAAGECVDCDVGKFAEGEGNDSCLFCDDDEFIRGSTTNTTGTATSSGCICNAGQYEDHNTKRCESVVEGVHEDTQGMSVSNLKLKKGFWRT</sequence>
<name>A0A9W7F3J1_9STRA</name>
<dbReference type="InterPro" id="IPR013320">
    <property type="entry name" value="ConA-like_dom_sf"/>
</dbReference>
<comment type="caution">
    <text evidence="3">The sequence shown here is derived from an EMBL/GenBank/DDBJ whole genome shotgun (WGS) entry which is preliminary data.</text>
</comment>
<accession>A0A9W7F3J1</accession>
<dbReference type="SMART" id="SM01411">
    <property type="entry name" value="Ephrin_rec_like"/>
    <property type="match status" value="6"/>
</dbReference>
<reference evidence="4" key="1">
    <citation type="journal article" date="2023" name="Commun. Biol.">
        <title>Genome analysis of Parmales, the sister group of diatoms, reveals the evolutionary specialization of diatoms from phago-mixotrophs to photoautotrophs.</title>
        <authorList>
            <person name="Ban H."/>
            <person name="Sato S."/>
            <person name="Yoshikawa S."/>
            <person name="Yamada K."/>
            <person name="Nakamura Y."/>
            <person name="Ichinomiya M."/>
            <person name="Sato N."/>
            <person name="Blanc-Mathieu R."/>
            <person name="Endo H."/>
            <person name="Kuwata A."/>
            <person name="Ogata H."/>
        </authorList>
    </citation>
    <scope>NUCLEOTIDE SEQUENCE [LARGE SCALE GENOMIC DNA]</scope>
    <source>
        <strain evidence="4">NIES 3700</strain>
    </source>
</reference>
<dbReference type="AlphaFoldDB" id="A0A9W7F3J1"/>
<gene>
    <name evidence="3" type="ORF">TrLO_g5919</name>
</gene>
<organism evidence="3 4">
    <name type="scientific">Triparma laevis f. longispina</name>
    <dbReference type="NCBI Taxonomy" id="1714387"/>
    <lineage>
        <taxon>Eukaryota</taxon>
        <taxon>Sar</taxon>
        <taxon>Stramenopiles</taxon>
        <taxon>Ochrophyta</taxon>
        <taxon>Bolidophyceae</taxon>
        <taxon>Parmales</taxon>
        <taxon>Triparmaceae</taxon>
        <taxon>Triparma</taxon>
    </lineage>
</organism>
<dbReference type="SUPFAM" id="SSF57184">
    <property type="entry name" value="Growth factor receptor domain"/>
    <property type="match status" value="3"/>
</dbReference>
<feature type="region of interest" description="Disordered" evidence="1">
    <location>
        <begin position="1"/>
        <end position="27"/>
    </location>
</feature>
<evidence type="ECO:0000256" key="1">
    <source>
        <dbReference type="SAM" id="MobiDB-lite"/>
    </source>
</evidence>
<dbReference type="Gene3D" id="2.10.50.10">
    <property type="entry name" value="Tumor Necrosis Factor Receptor, subunit A, domain 2"/>
    <property type="match status" value="3"/>
</dbReference>
<dbReference type="EMBL" id="BRXW01000013">
    <property type="protein sequence ID" value="GMH99628.1"/>
    <property type="molecule type" value="Genomic_DNA"/>
</dbReference>
<feature type="domain" description="Tyrosine-protein kinase ephrin type A/B receptor-like" evidence="2">
    <location>
        <begin position="975"/>
        <end position="1021"/>
    </location>
</feature>
<proteinExistence type="predicted"/>
<dbReference type="SUPFAM" id="SSF49899">
    <property type="entry name" value="Concanavalin A-like lectins/glucanases"/>
    <property type="match status" value="1"/>
</dbReference>
<dbReference type="PANTHER" id="PTHR46967:SF1">
    <property type="entry name" value="KERATIN-ASSOCIATED PROTEIN 16-1-LIKE"/>
    <property type="match status" value="1"/>
</dbReference>
<dbReference type="Proteomes" id="UP001165122">
    <property type="component" value="Unassembled WGS sequence"/>
</dbReference>
<dbReference type="OrthoDB" id="10329874at2759"/>
<dbReference type="InterPro" id="IPR009030">
    <property type="entry name" value="Growth_fac_rcpt_cys_sf"/>
</dbReference>